<dbReference type="InterPro" id="IPR004026">
    <property type="entry name" value="Ada_DNA_repair_Zn-bd"/>
</dbReference>
<evidence type="ECO:0000256" key="4">
    <source>
        <dbReference type="ARBA" id="ARBA00022603"/>
    </source>
</evidence>
<dbReference type="GO" id="GO:0043565">
    <property type="term" value="F:sequence-specific DNA binding"/>
    <property type="evidence" value="ECO:0007669"/>
    <property type="project" value="InterPro"/>
</dbReference>
<dbReference type="Gene3D" id="1.10.10.60">
    <property type="entry name" value="Homeodomain-like"/>
    <property type="match status" value="1"/>
</dbReference>
<dbReference type="SUPFAM" id="SSF46767">
    <property type="entry name" value="Methylated DNA-protein cysteine methyltransferase, C-terminal domain"/>
    <property type="match status" value="1"/>
</dbReference>
<feature type="active site" description="Nucleophile; methyl group acceptor from either O6-methylguanine or O4-methylthymine" evidence="12">
    <location>
        <position position="353"/>
    </location>
</feature>
<reference evidence="15 16" key="1">
    <citation type="submission" date="2019-07" db="EMBL/GenBank/DDBJ databases">
        <title>Draft genome for Aliikangiella sp. M105.</title>
        <authorList>
            <person name="Wang G."/>
        </authorList>
    </citation>
    <scope>NUCLEOTIDE SEQUENCE [LARGE SCALE GENOMIC DNA]</scope>
    <source>
        <strain evidence="15 16">M105</strain>
    </source>
</reference>
<dbReference type="PROSITE" id="PS00374">
    <property type="entry name" value="MGMT"/>
    <property type="match status" value="1"/>
</dbReference>
<organism evidence="15 16">
    <name type="scientific">Aliikangiella coralliicola</name>
    <dbReference type="NCBI Taxonomy" id="2592383"/>
    <lineage>
        <taxon>Bacteria</taxon>
        <taxon>Pseudomonadati</taxon>
        <taxon>Pseudomonadota</taxon>
        <taxon>Gammaproteobacteria</taxon>
        <taxon>Oceanospirillales</taxon>
        <taxon>Pleioneaceae</taxon>
        <taxon>Aliikangiella</taxon>
    </lineage>
</organism>
<dbReference type="GO" id="GO:0006281">
    <property type="term" value="P:DNA repair"/>
    <property type="evidence" value="ECO:0007669"/>
    <property type="project" value="UniProtKB-KW"/>
</dbReference>
<evidence type="ECO:0000259" key="14">
    <source>
        <dbReference type="PROSITE" id="PS01124"/>
    </source>
</evidence>
<feature type="binding site" evidence="13">
    <location>
        <position position="82"/>
    </location>
    <ligand>
        <name>Zn(2+)</name>
        <dbReference type="ChEBI" id="CHEBI:29105"/>
    </ligand>
</feature>
<evidence type="ECO:0000256" key="2">
    <source>
        <dbReference type="ARBA" id="ARBA00008711"/>
    </source>
</evidence>
<dbReference type="SUPFAM" id="SSF46689">
    <property type="entry name" value="Homeodomain-like"/>
    <property type="match status" value="1"/>
</dbReference>
<dbReference type="EMBL" id="VIKS01000007">
    <property type="protein sequence ID" value="TQV87639.1"/>
    <property type="molecule type" value="Genomic_DNA"/>
</dbReference>
<feature type="binding site" evidence="13">
    <location>
        <position position="79"/>
    </location>
    <ligand>
        <name>Zn(2+)</name>
        <dbReference type="ChEBI" id="CHEBI:29105"/>
    </ligand>
</feature>
<evidence type="ECO:0000256" key="13">
    <source>
        <dbReference type="PIRSR" id="PIRSR000409-3"/>
    </source>
</evidence>
<keyword evidence="15" id="KW-0238">DNA-binding</keyword>
<keyword evidence="10" id="KW-0234">DNA repair</keyword>
<dbReference type="FunFam" id="1.10.10.10:FF:000214">
    <property type="entry name" value="Methylated-DNA--protein-cysteine methyltransferase"/>
    <property type="match status" value="1"/>
</dbReference>
<dbReference type="SUPFAM" id="SSF53155">
    <property type="entry name" value="Methylated DNA-protein cysteine methyltransferase domain"/>
    <property type="match status" value="1"/>
</dbReference>
<dbReference type="GO" id="GO:0032259">
    <property type="term" value="P:methylation"/>
    <property type="evidence" value="ECO:0007669"/>
    <property type="project" value="UniProtKB-KW"/>
</dbReference>
<dbReference type="GO" id="GO:0003908">
    <property type="term" value="F:methylated-DNA-[protein]-cysteine S-methyltransferase activity"/>
    <property type="evidence" value="ECO:0007669"/>
    <property type="project" value="UniProtKB-EC"/>
</dbReference>
<dbReference type="Gene3D" id="1.10.10.10">
    <property type="entry name" value="Winged helix-like DNA-binding domain superfamily/Winged helix DNA-binding domain"/>
    <property type="match status" value="1"/>
</dbReference>
<evidence type="ECO:0000256" key="1">
    <source>
        <dbReference type="ARBA" id="ARBA00001286"/>
    </source>
</evidence>
<evidence type="ECO:0000313" key="16">
    <source>
        <dbReference type="Proteomes" id="UP000315439"/>
    </source>
</evidence>
<dbReference type="InterPro" id="IPR036631">
    <property type="entry name" value="MGMT_N_sf"/>
</dbReference>
<dbReference type="Gene3D" id="3.40.10.10">
    <property type="entry name" value="DNA Methylphosphotriester Repair Domain"/>
    <property type="match status" value="1"/>
</dbReference>
<dbReference type="Pfam" id="PF01035">
    <property type="entry name" value="DNA_binding_1"/>
    <property type="match status" value="1"/>
</dbReference>
<dbReference type="PANTHER" id="PTHR10815:SF14">
    <property type="entry name" value="BIFUNCTIONAL TRANSCRIPTIONAL ACTIVATOR_DNA REPAIR ENZYME ADA"/>
    <property type="match status" value="1"/>
</dbReference>
<gene>
    <name evidence="15" type="primary">ada</name>
    <name evidence="15" type="ORF">FLL46_12280</name>
</gene>
<evidence type="ECO:0000256" key="11">
    <source>
        <dbReference type="ARBA" id="ARBA00049348"/>
    </source>
</evidence>
<dbReference type="PROSITE" id="PS01124">
    <property type="entry name" value="HTH_ARAC_FAMILY_2"/>
    <property type="match status" value="1"/>
</dbReference>
<evidence type="ECO:0000256" key="9">
    <source>
        <dbReference type="ARBA" id="ARBA00023163"/>
    </source>
</evidence>
<dbReference type="Proteomes" id="UP000315439">
    <property type="component" value="Unassembled WGS sequence"/>
</dbReference>
<dbReference type="NCBIfam" id="NF011964">
    <property type="entry name" value="PRK15435.1"/>
    <property type="match status" value="1"/>
</dbReference>
<dbReference type="PIRSF" id="PIRSF000409">
    <property type="entry name" value="Ada"/>
    <property type="match status" value="1"/>
</dbReference>
<keyword evidence="7" id="KW-0805">Transcription regulation</keyword>
<keyword evidence="16" id="KW-1185">Reference proteome</keyword>
<dbReference type="InterPro" id="IPR018060">
    <property type="entry name" value="HTH_AraC"/>
</dbReference>
<keyword evidence="9" id="KW-0804">Transcription</keyword>
<feature type="binding site" evidence="13">
    <location>
        <position position="48"/>
    </location>
    <ligand>
        <name>Zn(2+)</name>
        <dbReference type="ChEBI" id="CHEBI:29105"/>
    </ligand>
</feature>
<dbReference type="InterPro" id="IPR008332">
    <property type="entry name" value="MethylG_MeTrfase_N"/>
</dbReference>
<dbReference type="Pfam" id="PF02870">
    <property type="entry name" value="Methyltransf_1N"/>
    <property type="match status" value="1"/>
</dbReference>
<comment type="catalytic activity">
    <reaction evidence="11">
        <text>a 6-O-methyl-2'-deoxyguanosine in DNA + L-cysteinyl-[protein] = S-methyl-L-cysteinyl-[protein] + a 2'-deoxyguanosine in DNA</text>
        <dbReference type="Rhea" id="RHEA:24000"/>
        <dbReference type="Rhea" id="RHEA-COMP:10131"/>
        <dbReference type="Rhea" id="RHEA-COMP:10132"/>
        <dbReference type="Rhea" id="RHEA-COMP:11367"/>
        <dbReference type="Rhea" id="RHEA-COMP:11368"/>
        <dbReference type="ChEBI" id="CHEBI:29950"/>
        <dbReference type="ChEBI" id="CHEBI:82612"/>
        <dbReference type="ChEBI" id="CHEBI:85445"/>
        <dbReference type="ChEBI" id="CHEBI:85448"/>
        <dbReference type="EC" id="2.1.1.63"/>
    </reaction>
</comment>
<comment type="catalytic activity">
    <reaction evidence="1">
        <text>a 4-O-methyl-thymidine in DNA + L-cysteinyl-[protein] = a thymidine in DNA + S-methyl-L-cysteinyl-[protein]</text>
        <dbReference type="Rhea" id="RHEA:53428"/>
        <dbReference type="Rhea" id="RHEA-COMP:10131"/>
        <dbReference type="Rhea" id="RHEA-COMP:10132"/>
        <dbReference type="Rhea" id="RHEA-COMP:13555"/>
        <dbReference type="Rhea" id="RHEA-COMP:13556"/>
        <dbReference type="ChEBI" id="CHEBI:29950"/>
        <dbReference type="ChEBI" id="CHEBI:82612"/>
        <dbReference type="ChEBI" id="CHEBI:137386"/>
        <dbReference type="ChEBI" id="CHEBI:137387"/>
        <dbReference type="EC" id="2.1.1.63"/>
    </reaction>
</comment>
<dbReference type="GO" id="GO:0003700">
    <property type="term" value="F:DNA-binding transcription factor activity"/>
    <property type="evidence" value="ECO:0007669"/>
    <property type="project" value="InterPro"/>
</dbReference>
<dbReference type="InterPro" id="IPR001497">
    <property type="entry name" value="MethylDNA_cys_MeTrfase_AS"/>
</dbReference>
<comment type="cofactor">
    <cofactor evidence="13">
        <name>Zn(2+)</name>
        <dbReference type="ChEBI" id="CHEBI:29105"/>
    </cofactor>
    <text evidence="13">Binds 1 zinc ion per subunit.</text>
</comment>
<dbReference type="InterPro" id="IPR009057">
    <property type="entry name" value="Homeodomain-like_sf"/>
</dbReference>
<feature type="domain" description="HTH araC/xylS-type" evidence="14">
    <location>
        <begin position="98"/>
        <end position="195"/>
    </location>
</feature>
<dbReference type="InterPro" id="IPR036217">
    <property type="entry name" value="MethylDNA_cys_MeTrfase_DNAb"/>
</dbReference>
<feature type="binding site" evidence="13">
    <location>
        <position position="52"/>
    </location>
    <ligand>
        <name>Zn(2+)</name>
        <dbReference type="ChEBI" id="CHEBI:29105"/>
    </ligand>
</feature>
<dbReference type="PANTHER" id="PTHR10815">
    <property type="entry name" value="METHYLATED-DNA--PROTEIN-CYSTEINE METHYLTRANSFERASE"/>
    <property type="match status" value="1"/>
</dbReference>
<dbReference type="Gene3D" id="3.30.160.70">
    <property type="entry name" value="Methylated DNA-protein cysteine methyltransferase domain"/>
    <property type="match status" value="1"/>
</dbReference>
<keyword evidence="4 15" id="KW-0489">Methyltransferase</keyword>
<evidence type="ECO:0000256" key="8">
    <source>
        <dbReference type="ARBA" id="ARBA00023159"/>
    </source>
</evidence>
<dbReference type="InterPro" id="IPR035451">
    <property type="entry name" value="Ada-like_dom_sf"/>
</dbReference>
<dbReference type="EC" id="2.1.1.63" evidence="3"/>
<accession>A0A545UDU7</accession>
<keyword evidence="13" id="KW-0479">Metal-binding</keyword>
<proteinExistence type="inferred from homology"/>
<dbReference type="InterPro" id="IPR016221">
    <property type="entry name" value="Bifunct_regulatory_prot_Ada"/>
</dbReference>
<evidence type="ECO:0000313" key="15">
    <source>
        <dbReference type="EMBL" id="TQV87639.1"/>
    </source>
</evidence>
<comment type="similarity">
    <text evidence="2">Belongs to the MGMT family.</text>
</comment>
<evidence type="ECO:0000256" key="5">
    <source>
        <dbReference type="ARBA" id="ARBA00022679"/>
    </source>
</evidence>
<dbReference type="NCBIfam" id="TIGR00589">
    <property type="entry name" value="ogt"/>
    <property type="match status" value="1"/>
</dbReference>
<dbReference type="InterPro" id="IPR036388">
    <property type="entry name" value="WH-like_DNA-bd_sf"/>
</dbReference>
<keyword evidence="6" id="KW-0227">DNA damage</keyword>
<evidence type="ECO:0000256" key="12">
    <source>
        <dbReference type="PIRSR" id="PIRSR000409-1"/>
    </source>
</evidence>
<evidence type="ECO:0000256" key="10">
    <source>
        <dbReference type="ARBA" id="ARBA00023204"/>
    </source>
</evidence>
<keyword evidence="5 15" id="KW-0808">Transferase</keyword>
<comment type="caution">
    <text evidence="15">The sequence shown here is derived from an EMBL/GenBank/DDBJ whole genome shotgun (WGS) entry which is preliminary data.</text>
</comment>
<dbReference type="OrthoDB" id="9811249at2"/>
<dbReference type="CDD" id="cd06445">
    <property type="entry name" value="ATase"/>
    <property type="match status" value="1"/>
</dbReference>
<dbReference type="Pfam" id="PF02805">
    <property type="entry name" value="Ada_Zn_binding"/>
    <property type="match status" value="1"/>
</dbReference>
<name>A0A545UDU7_9GAMM</name>
<dbReference type="SMART" id="SM00342">
    <property type="entry name" value="HTH_ARAC"/>
    <property type="match status" value="1"/>
</dbReference>
<dbReference type="Pfam" id="PF12833">
    <property type="entry name" value="HTH_18"/>
    <property type="match status" value="1"/>
</dbReference>
<dbReference type="SUPFAM" id="SSF57884">
    <property type="entry name" value="Ada DNA repair protein, N-terminal domain (N-Ada 10)"/>
    <property type="match status" value="1"/>
</dbReference>
<keyword evidence="8" id="KW-0010">Activator</keyword>
<evidence type="ECO:0000256" key="3">
    <source>
        <dbReference type="ARBA" id="ARBA00011918"/>
    </source>
</evidence>
<feature type="active site" description="Nucleophile; methyl group acceptor from methylphosphotriester" evidence="12">
    <location>
        <position position="48"/>
    </location>
</feature>
<evidence type="ECO:0000256" key="7">
    <source>
        <dbReference type="ARBA" id="ARBA00023015"/>
    </source>
</evidence>
<protein>
    <recommendedName>
        <fullName evidence="3">methylated-DNA--[protein]-cysteine S-methyltransferase</fullName>
        <ecNumber evidence="3">2.1.1.63</ecNumber>
    </recommendedName>
</protein>
<sequence>MLLKNIRRRLMNKSQQAIPQHFWNAITKRDSAFDGQFYYGVTSTQVFCRPSCKSRRPLKKNIQIFEHAQQAIEQNYRPCKRCNPLIENSCDENLVKLLEVCRLVEQHSEGVLTTTELAKSVDLSQHQLHRLFKKFLSVTPKNYIDQSRVGLLKKNLRKSPSVTDAIYDSGFESSSVIYGRLNTHLGMTPKSYREGGKNVEISFAIANTALGLVIIGATDKGLCHLQLGDSRHELLEQLVEEYPHANIEPMPDLSADGQSNQTEQLHQNRHVQQFDLWMNALNQYLSGQNALTSIPLDIQGTAFQKKVWDFLRKIPYGEVMSYGEVAEAIGSPKAYRAVATACASNQVGLAIPCHRVIRGDGSMGGYRWGLSRKRTLIELERHSRVKDDE</sequence>
<dbReference type="AlphaFoldDB" id="A0A545UDU7"/>
<evidence type="ECO:0000256" key="6">
    <source>
        <dbReference type="ARBA" id="ARBA00022763"/>
    </source>
</evidence>
<dbReference type="GO" id="GO:0008270">
    <property type="term" value="F:zinc ion binding"/>
    <property type="evidence" value="ECO:0007669"/>
    <property type="project" value="InterPro"/>
</dbReference>
<keyword evidence="13" id="KW-0862">Zinc</keyword>
<dbReference type="InterPro" id="IPR014048">
    <property type="entry name" value="MethylDNA_cys_MeTrfase_DNA-bd"/>
</dbReference>